<dbReference type="InterPro" id="IPR004254">
    <property type="entry name" value="AdipoR/HlyIII-related"/>
</dbReference>
<dbReference type="PANTHER" id="PTHR20855:SF3">
    <property type="entry name" value="LD03007P"/>
    <property type="match status" value="1"/>
</dbReference>
<feature type="binding site" evidence="7">
    <location>
        <position position="216"/>
    </location>
    <ligand>
        <name>Zn(2+)</name>
        <dbReference type="ChEBI" id="CHEBI:29105"/>
    </ligand>
</feature>
<evidence type="ECO:0000256" key="6">
    <source>
        <dbReference type="ARBA" id="ARBA00023136"/>
    </source>
</evidence>
<keyword evidence="10" id="KW-1185">Reference proteome</keyword>
<keyword evidence="4 8" id="KW-0812">Transmembrane</keyword>
<feature type="transmembrane region" description="Helical" evidence="8">
    <location>
        <begin position="129"/>
        <end position="148"/>
    </location>
</feature>
<dbReference type="GO" id="GO:0046872">
    <property type="term" value="F:metal ion binding"/>
    <property type="evidence" value="ECO:0007669"/>
    <property type="project" value="UniProtKB-KW"/>
</dbReference>
<name>A0A931GVI2_9CORY</name>
<protein>
    <submittedName>
        <fullName evidence="9">Hemolysin III</fullName>
    </submittedName>
</protein>
<keyword evidence="6 8" id="KW-0472">Membrane</keyword>
<evidence type="ECO:0000256" key="1">
    <source>
        <dbReference type="ARBA" id="ARBA00004651"/>
    </source>
</evidence>
<dbReference type="InterPro" id="IPR005744">
    <property type="entry name" value="Hy-lIII"/>
</dbReference>
<comment type="subcellular location">
    <subcellularLocation>
        <location evidence="1">Cell membrane</location>
        <topology evidence="1">Multi-pass membrane protein</topology>
    </subcellularLocation>
</comment>
<evidence type="ECO:0000256" key="7">
    <source>
        <dbReference type="PIRSR" id="PIRSR604254-1"/>
    </source>
</evidence>
<evidence type="ECO:0000256" key="8">
    <source>
        <dbReference type="SAM" id="Phobius"/>
    </source>
</evidence>
<evidence type="ECO:0000256" key="3">
    <source>
        <dbReference type="ARBA" id="ARBA00022475"/>
    </source>
</evidence>
<comment type="similarity">
    <text evidence="2">Belongs to the UPF0073 (Hly-III) family.</text>
</comment>
<keyword evidence="3" id="KW-1003">Cell membrane</keyword>
<keyword evidence="7" id="KW-0862">Zinc</keyword>
<feature type="transmembrane region" description="Helical" evidence="8">
    <location>
        <begin position="106"/>
        <end position="123"/>
    </location>
</feature>
<feature type="transmembrane region" description="Helical" evidence="8">
    <location>
        <begin position="155"/>
        <end position="176"/>
    </location>
</feature>
<organism evidence="9 10">
    <name type="scientific">Corynebacterium aquatimens</name>
    <dbReference type="NCBI Taxonomy" id="1190508"/>
    <lineage>
        <taxon>Bacteria</taxon>
        <taxon>Bacillati</taxon>
        <taxon>Actinomycetota</taxon>
        <taxon>Actinomycetes</taxon>
        <taxon>Mycobacteriales</taxon>
        <taxon>Corynebacteriaceae</taxon>
        <taxon>Corynebacterium</taxon>
    </lineage>
</organism>
<keyword evidence="7" id="KW-0479">Metal-binding</keyword>
<dbReference type="RefSeq" id="WP_196823862.1">
    <property type="nucleotide sequence ID" value="NZ_CP046980.1"/>
</dbReference>
<gene>
    <name evidence="9" type="ORF">IW254_000230</name>
</gene>
<keyword evidence="5 8" id="KW-1133">Transmembrane helix</keyword>
<accession>A0A931GVI2</accession>
<dbReference type="AlphaFoldDB" id="A0A931GVI2"/>
<feature type="binding site" evidence="7">
    <location>
        <position position="86"/>
    </location>
    <ligand>
        <name>Zn(2+)</name>
        <dbReference type="ChEBI" id="CHEBI:29105"/>
    </ligand>
</feature>
<dbReference type="EMBL" id="JADOUE010000001">
    <property type="protein sequence ID" value="MBG6121261.1"/>
    <property type="molecule type" value="Genomic_DNA"/>
</dbReference>
<comment type="caution">
    <text evidence="9">The sequence shown here is derived from an EMBL/GenBank/DDBJ whole genome shotgun (WGS) entry which is preliminary data.</text>
</comment>
<feature type="transmembrane region" description="Helical" evidence="8">
    <location>
        <begin position="224"/>
        <end position="245"/>
    </location>
</feature>
<feature type="transmembrane region" description="Helical" evidence="8">
    <location>
        <begin position="182"/>
        <end position="203"/>
    </location>
</feature>
<proteinExistence type="inferred from homology"/>
<evidence type="ECO:0000256" key="2">
    <source>
        <dbReference type="ARBA" id="ARBA00008488"/>
    </source>
</evidence>
<feature type="transmembrane region" description="Helical" evidence="8">
    <location>
        <begin position="36"/>
        <end position="55"/>
    </location>
</feature>
<evidence type="ECO:0000256" key="5">
    <source>
        <dbReference type="ARBA" id="ARBA00022989"/>
    </source>
</evidence>
<feature type="transmembrane region" description="Helical" evidence="8">
    <location>
        <begin position="61"/>
        <end position="85"/>
    </location>
</feature>
<evidence type="ECO:0000313" key="10">
    <source>
        <dbReference type="Proteomes" id="UP000658613"/>
    </source>
</evidence>
<evidence type="ECO:0000256" key="4">
    <source>
        <dbReference type="ARBA" id="ARBA00022692"/>
    </source>
</evidence>
<dbReference type="NCBIfam" id="TIGR01065">
    <property type="entry name" value="hlyIII"/>
    <property type="match status" value="1"/>
</dbReference>
<dbReference type="Proteomes" id="UP000658613">
    <property type="component" value="Unassembled WGS sequence"/>
</dbReference>
<reference evidence="9" key="1">
    <citation type="submission" date="2020-11" db="EMBL/GenBank/DDBJ databases">
        <title>Sequencing the genomes of 1000 actinobacteria strains.</title>
        <authorList>
            <person name="Klenk H.-P."/>
        </authorList>
    </citation>
    <scope>NUCLEOTIDE SEQUENCE</scope>
    <source>
        <strain evidence="9">DSM 45632</strain>
    </source>
</reference>
<dbReference type="PANTHER" id="PTHR20855">
    <property type="entry name" value="ADIPOR/PROGESTIN RECEPTOR-RELATED"/>
    <property type="match status" value="1"/>
</dbReference>
<feature type="binding site" evidence="7">
    <location>
        <position position="220"/>
    </location>
    <ligand>
        <name>Zn(2+)</name>
        <dbReference type="ChEBI" id="CHEBI:29105"/>
    </ligand>
</feature>
<evidence type="ECO:0000313" key="9">
    <source>
        <dbReference type="EMBL" id="MBG6121261.1"/>
    </source>
</evidence>
<dbReference type="Pfam" id="PF03006">
    <property type="entry name" value="HlyIII"/>
    <property type="match status" value="1"/>
</dbReference>
<sequence>MSYESVTRTLSDAIGTQIQHVRWIADRGERPGLRGWFHLGAAQAAIIASTVLITYSWMTLLWYQALGATIYGVGLVALFGVSGVYHRWPWRTAAGVEAWRRADHSMIGVFIAATYTPLCLVVLSPRSAAIMLGVAWVGAIANLVLNLVWVSRPRWLAPVIYVALGWIILPLIPRLWGTVNHAVVWLLFAGGALYTLGALLYGLKWPGRNAKLYGYHEHFHTLTIIAAVLHLIAVWFLVVEAGSAYCA</sequence>
<dbReference type="GO" id="GO:0005886">
    <property type="term" value="C:plasma membrane"/>
    <property type="evidence" value="ECO:0007669"/>
    <property type="project" value="UniProtKB-SubCell"/>
</dbReference>
<dbReference type="GO" id="GO:0140911">
    <property type="term" value="F:pore-forming activity"/>
    <property type="evidence" value="ECO:0007669"/>
    <property type="project" value="InterPro"/>
</dbReference>